<feature type="domain" description="MoaB/Mog" evidence="3">
    <location>
        <begin position="29"/>
        <end position="200"/>
    </location>
</feature>
<proteinExistence type="inferred from homology"/>
<dbReference type="Pfam" id="PF18146">
    <property type="entry name" value="CinA_KH"/>
    <property type="match status" value="1"/>
</dbReference>
<dbReference type="PIRSF" id="PIRSF006728">
    <property type="entry name" value="CinA"/>
    <property type="match status" value="1"/>
</dbReference>
<protein>
    <recommendedName>
        <fullName evidence="1">CinA-like protein</fullName>
    </recommendedName>
</protein>
<dbReference type="InterPro" id="IPR008135">
    <property type="entry name" value="Competence-induced_CinA"/>
</dbReference>
<dbReference type="PANTHER" id="PTHR13939:SF0">
    <property type="entry name" value="NMN AMIDOHYDROLASE-LIKE PROTEIN YFAY"/>
    <property type="match status" value="1"/>
</dbReference>
<dbReference type="NCBIfam" id="TIGR00200">
    <property type="entry name" value="cinA_nterm"/>
    <property type="match status" value="1"/>
</dbReference>
<organism evidence="4 5">
    <name type="scientific">Lignipirellula cremea</name>
    <dbReference type="NCBI Taxonomy" id="2528010"/>
    <lineage>
        <taxon>Bacteria</taxon>
        <taxon>Pseudomonadati</taxon>
        <taxon>Planctomycetota</taxon>
        <taxon>Planctomycetia</taxon>
        <taxon>Pirellulales</taxon>
        <taxon>Pirellulaceae</taxon>
        <taxon>Lignipirellula</taxon>
    </lineage>
</organism>
<keyword evidence="5" id="KW-1185">Reference proteome</keyword>
<reference evidence="4 5" key="1">
    <citation type="submission" date="2019-02" db="EMBL/GenBank/DDBJ databases">
        <title>Deep-cultivation of Planctomycetes and their phenomic and genomic characterization uncovers novel biology.</title>
        <authorList>
            <person name="Wiegand S."/>
            <person name="Jogler M."/>
            <person name="Boedeker C."/>
            <person name="Pinto D."/>
            <person name="Vollmers J."/>
            <person name="Rivas-Marin E."/>
            <person name="Kohn T."/>
            <person name="Peeters S.H."/>
            <person name="Heuer A."/>
            <person name="Rast P."/>
            <person name="Oberbeckmann S."/>
            <person name="Bunk B."/>
            <person name="Jeske O."/>
            <person name="Meyerdierks A."/>
            <person name="Storesund J.E."/>
            <person name="Kallscheuer N."/>
            <person name="Luecker S."/>
            <person name="Lage O.M."/>
            <person name="Pohl T."/>
            <person name="Merkel B.J."/>
            <person name="Hornburger P."/>
            <person name="Mueller R.-W."/>
            <person name="Bruemmer F."/>
            <person name="Labrenz M."/>
            <person name="Spormann A.M."/>
            <person name="Op den Camp H."/>
            <person name="Overmann J."/>
            <person name="Amann R."/>
            <person name="Jetten M.S.M."/>
            <person name="Mascher T."/>
            <person name="Medema M.H."/>
            <person name="Devos D.P."/>
            <person name="Kaster A.-K."/>
            <person name="Ovreas L."/>
            <person name="Rohde M."/>
            <person name="Galperin M.Y."/>
            <person name="Jogler C."/>
        </authorList>
    </citation>
    <scope>NUCLEOTIDE SEQUENCE [LARGE SCALE GENOMIC DNA]</scope>
    <source>
        <strain evidence="4 5">Pla85_3_4</strain>
    </source>
</reference>
<comment type="similarity">
    <text evidence="1">Belongs to the CinA family.</text>
</comment>
<evidence type="ECO:0000259" key="3">
    <source>
        <dbReference type="SMART" id="SM00852"/>
    </source>
</evidence>
<dbReference type="PANTHER" id="PTHR13939">
    <property type="entry name" value="NICOTINAMIDE-NUCLEOTIDE AMIDOHYDROLASE PNCC"/>
    <property type="match status" value="1"/>
</dbReference>
<dbReference type="HAMAP" id="MF_00226_B">
    <property type="entry name" value="CinA_B"/>
    <property type="match status" value="1"/>
</dbReference>
<dbReference type="Proteomes" id="UP000317648">
    <property type="component" value="Chromosome"/>
</dbReference>
<dbReference type="Pfam" id="PF02464">
    <property type="entry name" value="CinA"/>
    <property type="match status" value="1"/>
</dbReference>
<sequence length="439" mass="47097">MRPKATSSATTTPLSSQTDAPLNTDLHAEVIAIGDELTSGQRLDTNSQWISERLGEMGVRTLFHTTVADDLPSNIRAFQVAADRVDLVVCTGGLGPTADDLTRQAIAEAFDRPLQRDADALAHIQNLFARRSRPMPESNHVQADFPAGSRVIPNPHGSAPGIDLSLDRPQRTPHRIFALPGVPAEMREMWFATVGPAISFLASGSPRVIRHQRLKCFGVGESDLEKMLPDLIRRGRTPTVGITVSQATITLRVTALAADASACQELMAPTLDTIRQCLGDLVFGEEDDELQHAVARKLRERGETLAVFDWGAGGLVAHWLSEAASDEFLGGAVLRSDRAFLQRIDQGAEVLASHGAHSRQAAEAMARQVQEDFGADWGLAIGPFPVDQQDQGDVHFALAGPSGMATTASPYTGHPDILLAKAAKQALNLVRKKLGGSEG</sequence>
<evidence type="ECO:0000313" key="4">
    <source>
        <dbReference type="EMBL" id="QDU93952.1"/>
    </source>
</evidence>
<evidence type="ECO:0000256" key="1">
    <source>
        <dbReference type="HAMAP-Rule" id="MF_00226"/>
    </source>
</evidence>
<dbReference type="SUPFAM" id="SSF53218">
    <property type="entry name" value="Molybdenum cofactor biosynthesis proteins"/>
    <property type="match status" value="1"/>
</dbReference>
<dbReference type="AlphaFoldDB" id="A0A518DQ29"/>
<feature type="compositionally biased region" description="Low complexity" evidence="2">
    <location>
        <begin position="1"/>
        <end position="18"/>
    </location>
</feature>
<dbReference type="InterPro" id="IPR001453">
    <property type="entry name" value="MoaB/Mog_dom"/>
</dbReference>
<dbReference type="SUPFAM" id="SSF142433">
    <property type="entry name" value="CinA-like"/>
    <property type="match status" value="1"/>
</dbReference>
<evidence type="ECO:0000313" key="5">
    <source>
        <dbReference type="Proteomes" id="UP000317648"/>
    </source>
</evidence>
<feature type="region of interest" description="Disordered" evidence="2">
    <location>
        <begin position="1"/>
        <end position="21"/>
    </location>
</feature>
<accession>A0A518DQ29</accession>
<dbReference type="Pfam" id="PF00994">
    <property type="entry name" value="MoCF_biosynth"/>
    <property type="match status" value="1"/>
</dbReference>
<dbReference type="NCBIfam" id="TIGR00177">
    <property type="entry name" value="molyb_syn"/>
    <property type="match status" value="1"/>
</dbReference>
<dbReference type="EMBL" id="CP036433">
    <property type="protein sequence ID" value="QDU93952.1"/>
    <property type="molecule type" value="Genomic_DNA"/>
</dbReference>
<evidence type="ECO:0000256" key="2">
    <source>
        <dbReference type="SAM" id="MobiDB-lite"/>
    </source>
</evidence>
<dbReference type="InterPro" id="IPR041424">
    <property type="entry name" value="CinA_KH"/>
</dbReference>
<dbReference type="SMART" id="SM00852">
    <property type="entry name" value="MoCF_biosynth"/>
    <property type="match status" value="1"/>
</dbReference>
<dbReference type="Gene3D" id="3.30.70.2860">
    <property type="match status" value="1"/>
</dbReference>
<dbReference type="InterPro" id="IPR008136">
    <property type="entry name" value="CinA_C"/>
</dbReference>
<name>A0A518DQ29_9BACT</name>
<dbReference type="KEGG" id="lcre:Pla8534_17380"/>
<dbReference type="InterPro" id="IPR036653">
    <property type="entry name" value="CinA-like_C"/>
</dbReference>
<dbReference type="InterPro" id="IPR036425">
    <property type="entry name" value="MoaB/Mog-like_dom_sf"/>
</dbReference>
<dbReference type="InterPro" id="IPR050101">
    <property type="entry name" value="CinA"/>
</dbReference>
<gene>
    <name evidence="4" type="primary">cinA</name>
    <name evidence="4" type="ORF">Pla8534_17380</name>
</gene>
<dbReference type="CDD" id="cd00885">
    <property type="entry name" value="cinA"/>
    <property type="match status" value="1"/>
</dbReference>
<dbReference type="Gene3D" id="3.40.980.10">
    <property type="entry name" value="MoaB/Mog-like domain"/>
    <property type="match status" value="1"/>
</dbReference>
<dbReference type="Gene3D" id="3.90.950.20">
    <property type="entry name" value="CinA-like"/>
    <property type="match status" value="1"/>
</dbReference>